<protein>
    <submittedName>
        <fullName evidence="1">Uncharacterized protein</fullName>
    </submittedName>
</protein>
<dbReference type="EMBL" id="JBAFSM010000027">
    <property type="protein sequence ID" value="MEG3438379.1"/>
    <property type="molecule type" value="Genomic_DNA"/>
</dbReference>
<dbReference type="Proteomes" id="UP001328733">
    <property type="component" value="Unassembled WGS sequence"/>
</dbReference>
<proteinExistence type="predicted"/>
<organism evidence="1 2">
    <name type="scientific">Pannus brasiliensis CCIBt3594</name>
    <dbReference type="NCBI Taxonomy" id="1427578"/>
    <lineage>
        <taxon>Bacteria</taxon>
        <taxon>Bacillati</taxon>
        <taxon>Cyanobacteriota</taxon>
        <taxon>Cyanophyceae</taxon>
        <taxon>Oscillatoriophycideae</taxon>
        <taxon>Chroococcales</taxon>
        <taxon>Microcystaceae</taxon>
        <taxon>Pannus</taxon>
    </lineage>
</organism>
<comment type="caution">
    <text evidence="1">The sequence shown here is derived from an EMBL/GenBank/DDBJ whole genome shotgun (WGS) entry which is preliminary data.</text>
</comment>
<dbReference type="RefSeq" id="WP_332865859.1">
    <property type="nucleotide sequence ID" value="NZ_JBAFSM010000027.1"/>
</dbReference>
<gene>
    <name evidence="1" type="ORF">V0288_14710</name>
</gene>
<dbReference type="AlphaFoldDB" id="A0AAW9QTJ9"/>
<reference evidence="1 2" key="1">
    <citation type="submission" date="2024-01" db="EMBL/GenBank/DDBJ databases">
        <title>Genomic insights into the taxonomy and metabolism of the cyanobacterium Pannus brasiliensis CCIBt3594.</title>
        <authorList>
            <person name="Machado M."/>
            <person name="Botero N.B."/>
            <person name="Andreote A.P.D."/>
            <person name="Feitosa A.M.T."/>
            <person name="Popin R."/>
            <person name="Sivonen K."/>
            <person name="Fiore M.F."/>
        </authorList>
    </citation>
    <scope>NUCLEOTIDE SEQUENCE [LARGE SCALE GENOMIC DNA]</scope>
    <source>
        <strain evidence="1 2">CCIBt3594</strain>
    </source>
</reference>
<dbReference type="SUPFAM" id="SSF160246">
    <property type="entry name" value="EspE N-terminal domain-like"/>
    <property type="match status" value="1"/>
</dbReference>
<dbReference type="InterPro" id="IPR037257">
    <property type="entry name" value="T2SS_E_N_sf"/>
</dbReference>
<accession>A0AAW9QTJ9</accession>
<evidence type="ECO:0000313" key="1">
    <source>
        <dbReference type="EMBL" id="MEG3438379.1"/>
    </source>
</evidence>
<sequence>MRLGEILVKNHAISSEQLAEGIRLQESQSKRLGEILIERGLVPEEEIESALQEQYWRRNGFWVLEERDLLADQGLSCRVKARAL</sequence>
<keyword evidence="2" id="KW-1185">Reference proteome</keyword>
<name>A0AAW9QTJ9_9CHRO</name>
<evidence type="ECO:0000313" key="2">
    <source>
        <dbReference type="Proteomes" id="UP001328733"/>
    </source>
</evidence>